<dbReference type="Pfam" id="PF01208">
    <property type="entry name" value="URO-D"/>
    <property type="match status" value="1"/>
</dbReference>
<organism evidence="2 3">
    <name type="scientific">Bilophila wadsworthia (strain 3_1_6)</name>
    <dbReference type="NCBI Taxonomy" id="563192"/>
    <lineage>
        <taxon>Bacteria</taxon>
        <taxon>Pseudomonadati</taxon>
        <taxon>Thermodesulfobacteriota</taxon>
        <taxon>Desulfovibrionia</taxon>
        <taxon>Desulfovibrionales</taxon>
        <taxon>Desulfovibrionaceae</taxon>
        <taxon>Bilophila</taxon>
    </lineage>
</organism>
<keyword evidence="2" id="KW-0489">Methyltransferase</keyword>
<comment type="caution">
    <text evidence="2">The sequence shown here is derived from an EMBL/GenBank/DDBJ whole genome shotgun (WGS) entry which is preliminary data.</text>
</comment>
<dbReference type="GO" id="GO:0006779">
    <property type="term" value="P:porphyrin-containing compound biosynthetic process"/>
    <property type="evidence" value="ECO:0007669"/>
    <property type="project" value="InterPro"/>
</dbReference>
<dbReference type="EMBL" id="ADCP02000001">
    <property type="protein sequence ID" value="EFV45007.1"/>
    <property type="molecule type" value="Genomic_DNA"/>
</dbReference>
<dbReference type="Gene3D" id="3.20.20.210">
    <property type="match status" value="1"/>
</dbReference>
<dbReference type="InterPro" id="IPR052024">
    <property type="entry name" value="Methanogen_methyltrans"/>
</dbReference>
<evidence type="ECO:0000259" key="1">
    <source>
        <dbReference type="Pfam" id="PF01208"/>
    </source>
</evidence>
<dbReference type="AlphaFoldDB" id="E5Y4Q9"/>
<dbReference type="RefSeq" id="WP_005026088.1">
    <property type="nucleotide sequence ID" value="NZ_KE150238.1"/>
</dbReference>
<name>E5Y4Q9_BILW3</name>
<dbReference type="OrthoDB" id="8555693at2"/>
<proteinExistence type="predicted"/>
<dbReference type="GO" id="GO:0004853">
    <property type="term" value="F:uroporphyrinogen decarboxylase activity"/>
    <property type="evidence" value="ECO:0007669"/>
    <property type="project" value="InterPro"/>
</dbReference>
<evidence type="ECO:0000313" key="3">
    <source>
        <dbReference type="Proteomes" id="UP000006034"/>
    </source>
</evidence>
<dbReference type="SUPFAM" id="SSF51726">
    <property type="entry name" value="UROD/MetE-like"/>
    <property type="match status" value="1"/>
</dbReference>
<reference evidence="2 3" key="2">
    <citation type="submission" date="2013-04" db="EMBL/GenBank/DDBJ databases">
        <title>The Genome Sequence of Bilophila wadsworthia 3_1_6.</title>
        <authorList>
            <consortium name="The Broad Institute Genomics Platform"/>
            <person name="Earl A."/>
            <person name="Ward D."/>
            <person name="Feldgarden M."/>
            <person name="Gevers D."/>
            <person name="Sibley C."/>
            <person name="Strauss J."/>
            <person name="Allen-Vercoe E."/>
            <person name="Walker B."/>
            <person name="Young S."/>
            <person name="Zeng Q."/>
            <person name="Gargeya S."/>
            <person name="Fitzgerald M."/>
            <person name="Haas B."/>
            <person name="Abouelleil A."/>
            <person name="Allen A.W."/>
            <person name="Alvarado L."/>
            <person name="Arachchi H.M."/>
            <person name="Berlin A.M."/>
            <person name="Chapman S.B."/>
            <person name="Gainer-Dewar J."/>
            <person name="Goldberg J."/>
            <person name="Griggs A."/>
            <person name="Gujja S."/>
            <person name="Hansen M."/>
            <person name="Howarth C."/>
            <person name="Imamovic A."/>
            <person name="Ireland A."/>
            <person name="Larimer J."/>
            <person name="McCowan C."/>
            <person name="Murphy C."/>
            <person name="Pearson M."/>
            <person name="Poon T.W."/>
            <person name="Priest M."/>
            <person name="Roberts A."/>
            <person name="Saif S."/>
            <person name="Shea T."/>
            <person name="Sisk P."/>
            <person name="Sykes S."/>
            <person name="Wortman J."/>
            <person name="Nusbaum C."/>
            <person name="Birren B."/>
        </authorList>
    </citation>
    <scope>NUCLEOTIDE SEQUENCE [LARGE SCALE GENOMIC DNA]</scope>
    <source>
        <strain evidence="2 3">3_1_6</strain>
    </source>
</reference>
<dbReference type="GO" id="GO:0008168">
    <property type="term" value="F:methyltransferase activity"/>
    <property type="evidence" value="ECO:0007669"/>
    <property type="project" value="UniProtKB-KW"/>
</dbReference>
<gene>
    <name evidence="2" type="ORF">HMPREF0179_01171</name>
</gene>
<feature type="domain" description="Uroporphyrinogen decarboxylase (URO-D)" evidence="1">
    <location>
        <begin position="6"/>
        <end position="345"/>
    </location>
</feature>
<reference evidence="2 3" key="1">
    <citation type="submission" date="2010-10" db="EMBL/GenBank/DDBJ databases">
        <authorList>
            <consortium name="The Broad Institute Genome Sequencing Platform"/>
            <person name="Ward D."/>
            <person name="Earl A."/>
            <person name="Feldgarden M."/>
            <person name="Young S.K."/>
            <person name="Gargeya S."/>
            <person name="Zeng Q."/>
            <person name="Alvarado L."/>
            <person name="Berlin A."/>
            <person name="Bochicchio J."/>
            <person name="Chapman S.B."/>
            <person name="Chen Z."/>
            <person name="Freedman E."/>
            <person name="Gellesch M."/>
            <person name="Goldberg J."/>
            <person name="Griggs A."/>
            <person name="Gujja S."/>
            <person name="Heilman E."/>
            <person name="Heiman D."/>
            <person name="Howarth C."/>
            <person name="Mehta T."/>
            <person name="Neiman D."/>
            <person name="Pearson M."/>
            <person name="Roberts A."/>
            <person name="Saif S."/>
            <person name="Shea T."/>
            <person name="Shenoy N."/>
            <person name="Sisk P."/>
            <person name="Stolte C."/>
            <person name="Sykes S."/>
            <person name="White J."/>
            <person name="Yandava C."/>
            <person name="Allen-Vercoe E."/>
            <person name="Sibley C."/>
            <person name="Ambrose C.E."/>
            <person name="Strauss J."/>
            <person name="Daigneault M."/>
            <person name="Haas B."/>
            <person name="Nusbaum C."/>
            <person name="Birren B."/>
        </authorList>
    </citation>
    <scope>NUCLEOTIDE SEQUENCE [LARGE SCALE GENOMIC DNA]</scope>
    <source>
        <strain evidence="2 3">3_1_6</strain>
    </source>
</reference>
<accession>E5Y4Q9</accession>
<dbReference type="InterPro" id="IPR038071">
    <property type="entry name" value="UROD/MetE-like_sf"/>
</dbReference>
<dbReference type="PANTHER" id="PTHR47099">
    <property type="entry name" value="METHYLCOBAMIDE:COM METHYLTRANSFERASE MTBA"/>
    <property type="match status" value="1"/>
</dbReference>
<dbReference type="HOGENOM" id="CLU_040933_2_0_7"/>
<evidence type="ECO:0000313" key="2">
    <source>
        <dbReference type="EMBL" id="EFV45007.1"/>
    </source>
</evidence>
<dbReference type="GO" id="GO:0032259">
    <property type="term" value="P:methylation"/>
    <property type="evidence" value="ECO:0007669"/>
    <property type="project" value="UniProtKB-KW"/>
</dbReference>
<keyword evidence="2" id="KW-0808">Transferase</keyword>
<dbReference type="eggNOG" id="COG0407">
    <property type="taxonomic scope" value="Bacteria"/>
</dbReference>
<sequence length="353" mass="38597">MPRTMTSKERVKAAFAHNPVDRVPMMILLGETWMIEREKISFKDLREMDDLGAELIVRTYDEMQSDSVTTGLGCWIGLLEALGCPTEISKIGAPIEVKPCIHDVAADISSLDRSKIRERLENSELIQKMMRQSREIKKLVGDRKSVAGQMVGPFSGASMMVGVKEFMILLGKKSPYIKPLLEYATDCCAEIANMYCENGCDLIQTCDPCSSGDMISPKMYEQHVVPTLEGLTSQLKNCETFLLHICGKAGMRLPHVKALGIDGFSVDSPVDLKESLEAAGKELTMVGNFNPNELLCMGTSEAVYAAAYANAEIAGLDGGYVMMPGCDLAARTPLENILAMVRASSDYAASVRN</sequence>
<protein>
    <submittedName>
        <fullName evidence="2">MtaA/CmuA family methyltransferase</fullName>
    </submittedName>
</protein>
<dbReference type="InterPro" id="IPR000257">
    <property type="entry name" value="Uroporphyrinogen_deCOase"/>
</dbReference>
<dbReference type="Proteomes" id="UP000006034">
    <property type="component" value="Unassembled WGS sequence"/>
</dbReference>
<dbReference type="STRING" id="563192.HMPREF0179_01171"/>
<dbReference type="PANTHER" id="PTHR47099:SF1">
    <property type="entry name" value="METHYLCOBAMIDE:COM METHYLTRANSFERASE MTBA"/>
    <property type="match status" value="1"/>
</dbReference>
<keyword evidence="3" id="KW-1185">Reference proteome</keyword>
<dbReference type="GeneID" id="78086308"/>